<dbReference type="PANTHER" id="PTHR35579">
    <property type="entry name" value="CRISPR SYSTEM CMS ENDORIBONUCLEASE CSM3"/>
    <property type="match status" value="1"/>
</dbReference>
<dbReference type="PANTHER" id="PTHR35579:SF3">
    <property type="entry name" value="CRISPR SYSTEM CMS ENDORIBONUCLEASE CSM3"/>
    <property type="match status" value="1"/>
</dbReference>
<dbReference type="GO" id="GO:0016787">
    <property type="term" value="F:hydrolase activity"/>
    <property type="evidence" value="ECO:0007669"/>
    <property type="project" value="UniProtKB-KW"/>
</dbReference>
<name>Q6L314_PICTO</name>
<keyword evidence="3" id="KW-0540">Nuclease</keyword>
<organism evidence="10 11">
    <name type="scientific">Picrophilus torridus (strain ATCC 700027 / DSM 9790 / JCM 10055 / NBRC 100828 / KAW 2/3)</name>
    <dbReference type="NCBI Taxonomy" id="1122961"/>
    <lineage>
        <taxon>Archaea</taxon>
        <taxon>Methanobacteriati</taxon>
        <taxon>Thermoplasmatota</taxon>
        <taxon>Thermoplasmata</taxon>
        <taxon>Thermoplasmatales</taxon>
        <taxon>Picrophilaceae</taxon>
        <taxon>Picrophilus</taxon>
    </lineage>
</organism>
<accession>Q6L314</accession>
<reference evidence="10 11" key="1">
    <citation type="journal article" date="2004" name="Proc. Natl. Acad. Sci. U.S.A.">
        <title>Genome sequence of Picrophilus torridus and its implications for life around pH 0.</title>
        <authorList>
            <person name="Futterer O."/>
            <person name="Angelov A."/>
            <person name="Liesegang H."/>
            <person name="Gottschalk G."/>
            <person name="Schleper C."/>
            <person name="Schepers B."/>
            <person name="Dock C."/>
            <person name="Antranikian G."/>
            <person name="Liebl W."/>
        </authorList>
    </citation>
    <scope>NUCLEOTIDE SEQUENCE [LARGE SCALE GENOMIC DNA]</scope>
    <source>
        <strain evidence="11">ATCC 700027 / DSM 9790 / JCM 10055 / NBRC 100828</strain>
    </source>
</reference>
<dbReference type="InterPro" id="IPR005537">
    <property type="entry name" value="RAMP_III_fam"/>
</dbReference>
<keyword evidence="4" id="KW-0255">Endonuclease</keyword>
<evidence type="ECO:0000256" key="8">
    <source>
        <dbReference type="ARBA" id="ARBA00033183"/>
    </source>
</evidence>
<evidence type="ECO:0000256" key="1">
    <source>
        <dbReference type="ARBA" id="ARBA00006342"/>
    </source>
</evidence>
<evidence type="ECO:0000313" key="10">
    <source>
        <dbReference type="EMBL" id="AAT42637.1"/>
    </source>
</evidence>
<dbReference type="GO" id="GO:0003723">
    <property type="term" value="F:RNA binding"/>
    <property type="evidence" value="ECO:0007669"/>
    <property type="project" value="UniProtKB-KW"/>
</dbReference>
<dbReference type="eggNOG" id="arCOG02658">
    <property type="taxonomic scope" value="Archaea"/>
</dbReference>
<dbReference type="Proteomes" id="UP000000438">
    <property type="component" value="Chromosome"/>
</dbReference>
<dbReference type="PATRIC" id="fig|263820.9.peg.63"/>
<dbReference type="STRING" id="263820.PTO0052"/>
<dbReference type="KEGG" id="pto:PTO0052"/>
<dbReference type="NCBIfam" id="TIGR02582">
    <property type="entry name" value="cas7_TM1809"/>
    <property type="match status" value="1"/>
</dbReference>
<evidence type="ECO:0000256" key="7">
    <source>
        <dbReference type="ARBA" id="ARBA00023118"/>
    </source>
</evidence>
<dbReference type="GO" id="GO:0051607">
    <property type="term" value="P:defense response to virus"/>
    <property type="evidence" value="ECO:0007669"/>
    <property type="project" value="UniProtKB-KW"/>
</dbReference>
<protein>
    <recommendedName>
        <fullName evidence="2">CRISPR system Cms endoribonuclease Csm3</fullName>
    </recommendedName>
    <alternativeName>
        <fullName evidence="8">CRISPR type III A-associated RAMP protein Csm3</fullName>
    </alternativeName>
</protein>
<evidence type="ECO:0000259" key="9">
    <source>
        <dbReference type="Pfam" id="PF03787"/>
    </source>
</evidence>
<dbReference type="InParanoid" id="Q6L314"/>
<dbReference type="GO" id="GO:0004519">
    <property type="term" value="F:endonuclease activity"/>
    <property type="evidence" value="ECO:0007669"/>
    <property type="project" value="UniProtKB-KW"/>
</dbReference>
<dbReference type="EMBL" id="AE017261">
    <property type="protein sequence ID" value="AAT42637.1"/>
    <property type="molecule type" value="Genomic_DNA"/>
</dbReference>
<feature type="domain" description="CRISPR type III-associated protein" evidence="9">
    <location>
        <begin position="44"/>
        <end position="226"/>
    </location>
</feature>
<dbReference type="HOGENOM" id="CLU_067743_0_0_2"/>
<dbReference type="AlphaFoldDB" id="Q6L314"/>
<evidence type="ECO:0000313" key="11">
    <source>
        <dbReference type="Proteomes" id="UP000000438"/>
    </source>
</evidence>
<proteinExistence type="inferred from homology"/>
<evidence type="ECO:0000256" key="2">
    <source>
        <dbReference type="ARBA" id="ARBA00022150"/>
    </source>
</evidence>
<keyword evidence="6" id="KW-0694">RNA-binding</keyword>
<evidence type="ECO:0000256" key="5">
    <source>
        <dbReference type="ARBA" id="ARBA00022801"/>
    </source>
</evidence>
<dbReference type="Pfam" id="PF03787">
    <property type="entry name" value="RAMPs"/>
    <property type="match status" value="1"/>
</dbReference>
<gene>
    <name evidence="10" type="ordered locus">PTO0052</name>
</gene>
<evidence type="ECO:0000256" key="3">
    <source>
        <dbReference type="ARBA" id="ARBA00022722"/>
    </source>
</evidence>
<keyword evidence="5" id="KW-0378">Hydrolase</keyword>
<sequence length="250" mass="28865">MANLKNHLMPIERCSRPLWHIQKKKIGDIMESSRWKYNIIYDLEIKVKTGLHIGGTNEEIKIGGIDNQVITTSYEYNNKMYDLPYIPGSSIKGKLRSILSAFYQNKEIIEKVFGRGNNEKDNIDRRTRLIVRDFYLTEDEIKNYVDNDFKLTEIKGENIIDPLTSKATPRFIERIKPGTVFEGKFILSIYEDDDEEAMTGLIMDGLELIRDSYLGGNGSRGYGSVEIYKKQQNKKGIKDYEGNNNDSIQN</sequence>
<dbReference type="InterPro" id="IPR052216">
    <property type="entry name" value="CRISPR_Csm3_endoribonuclease"/>
</dbReference>
<dbReference type="PaxDb" id="263820-PTO0052"/>
<comment type="similarity">
    <text evidence="1">Belongs to the CRISPR-associated Csm3 family.</text>
</comment>
<keyword evidence="7" id="KW-0051">Antiviral defense</keyword>
<evidence type="ECO:0000256" key="6">
    <source>
        <dbReference type="ARBA" id="ARBA00022884"/>
    </source>
</evidence>
<evidence type="ECO:0000256" key="4">
    <source>
        <dbReference type="ARBA" id="ARBA00022759"/>
    </source>
</evidence>
<dbReference type="InterPro" id="IPR013412">
    <property type="entry name" value="CRISPR-assoc_RAMP_Csm3"/>
</dbReference>